<comment type="caution">
    <text evidence="2">The sequence shown here is derived from an EMBL/GenBank/DDBJ whole genome shotgun (WGS) entry which is preliminary data.</text>
</comment>
<dbReference type="EMBL" id="CADEPI010000009">
    <property type="protein sequence ID" value="CAB3362462.1"/>
    <property type="molecule type" value="Genomic_DNA"/>
</dbReference>
<feature type="chain" id="PRO_5035870207" description="Disintegrin domain-containing protein" evidence="1">
    <location>
        <begin position="24"/>
        <end position="124"/>
    </location>
</feature>
<gene>
    <name evidence="2" type="ORF">CLODIP_2_CD14300</name>
</gene>
<evidence type="ECO:0008006" key="4">
    <source>
        <dbReference type="Google" id="ProtNLM"/>
    </source>
</evidence>
<dbReference type="OrthoDB" id="5912264at2759"/>
<evidence type="ECO:0000256" key="1">
    <source>
        <dbReference type="SAM" id="SignalP"/>
    </source>
</evidence>
<evidence type="ECO:0000313" key="3">
    <source>
        <dbReference type="Proteomes" id="UP000494165"/>
    </source>
</evidence>
<proteinExistence type="predicted"/>
<organism evidence="2 3">
    <name type="scientific">Cloeon dipterum</name>
    <dbReference type="NCBI Taxonomy" id="197152"/>
    <lineage>
        <taxon>Eukaryota</taxon>
        <taxon>Metazoa</taxon>
        <taxon>Ecdysozoa</taxon>
        <taxon>Arthropoda</taxon>
        <taxon>Hexapoda</taxon>
        <taxon>Insecta</taxon>
        <taxon>Pterygota</taxon>
        <taxon>Palaeoptera</taxon>
        <taxon>Ephemeroptera</taxon>
        <taxon>Pisciforma</taxon>
        <taxon>Baetidae</taxon>
        <taxon>Cloeon</taxon>
    </lineage>
</organism>
<keyword evidence="1" id="KW-0732">Signal</keyword>
<name>A0A8S1C082_9INSE</name>
<evidence type="ECO:0000313" key="2">
    <source>
        <dbReference type="EMBL" id="CAB3362462.1"/>
    </source>
</evidence>
<keyword evidence="3" id="KW-1185">Reference proteome</keyword>
<reference evidence="2 3" key="1">
    <citation type="submission" date="2020-04" db="EMBL/GenBank/DDBJ databases">
        <authorList>
            <person name="Alioto T."/>
            <person name="Alioto T."/>
            <person name="Gomez Garrido J."/>
        </authorList>
    </citation>
    <scope>NUCLEOTIDE SEQUENCE [LARGE SCALE GENOMIC DNA]</scope>
</reference>
<dbReference type="Proteomes" id="UP000494165">
    <property type="component" value="Unassembled WGS sequence"/>
</dbReference>
<sequence>MALRLYFLALVVILAAVSSSILASTLPRGDCVERSLCYHSTDCCSGCCEDNQCITLENSTSTRQCSDHKVARDCSTLKCQEGQECQQETRYCLIAPCPQPLPKCVESSGKLPTEKTAVPLPVNF</sequence>
<protein>
    <recommendedName>
        <fullName evidence="4">Disintegrin domain-containing protein</fullName>
    </recommendedName>
</protein>
<accession>A0A8S1C082</accession>
<dbReference type="AlphaFoldDB" id="A0A8S1C082"/>
<feature type="signal peptide" evidence="1">
    <location>
        <begin position="1"/>
        <end position="23"/>
    </location>
</feature>